<evidence type="ECO:0000256" key="4">
    <source>
        <dbReference type="PIRSR" id="PIRSR617939-2"/>
    </source>
</evidence>
<accession>A0A9P3HK17</accession>
<reference evidence="6" key="2">
    <citation type="journal article" date="2022" name="Microbiol. Resour. Announc.">
        <title>Whole-Genome Sequence of Entomortierella parvispora E1425, a Mucoromycotan Fungus Associated with Burkholderiaceae-Related Endosymbiotic Bacteria.</title>
        <authorList>
            <person name="Herlambang A."/>
            <person name="Guo Y."/>
            <person name="Takashima Y."/>
            <person name="Narisawa K."/>
            <person name="Ohta H."/>
            <person name="Nishizawa T."/>
        </authorList>
    </citation>
    <scope>NUCLEOTIDE SEQUENCE</scope>
    <source>
        <strain evidence="6">E1425</strain>
    </source>
</reference>
<comment type="caution">
    <text evidence="6">The sequence shown here is derived from an EMBL/GenBank/DDBJ whole genome shotgun (WGS) entry which is preliminary data.</text>
</comment>
<keyword evidence="5" id="KW-1133">Transmembrane helix</keyword>
<keyword evidence="5" id="KW-0812">Transmembrane</keyword>
<evidence type="ECO:0000313" key="6">
    <source>
        <dbReference type="EMBL" id="GJJ77687.1"/>
    </source>
</evidence>
<dbReference type="Gene3D" id="3.10.490.10">
    <property type="entry name" value="Gamma-glutamyl cyclotransferase-like"/>
    <property type="match status" value="1"/>
</dbReference>
<dbReference type="OrthoDB" id="2017317at2759"/>
<dbReference type="EC" id="4.3.2.9" evidence="1"/>
<organism evidence="6 7">
    <name type="scientific">Entomortierella parvispora</name>
    <dbReference type="NCBI Taxonomy" id="205924"/>
    <lineage>
        <taxon>Eukaryota</taxon>
        <taxon>Fungi</taxon>
        <taxon>Fungi incertae sedis</taxon>
        <taxon>Mucoromycota</taxon>
        <taxon>Mortierellomycotina</taxon>
        <taxon>Mortierellomycetes</taxon>
        <taxon>Mortierellales</taxon>
        <taxon>Mortierellaceae</taxon>
        <taxon>Entomortierella</taxon>
    </lineage>
</organism>
<dbReference type="PANTHER" id="PTHR12935">
    <property type="entry name" value="GAMMA-GLUTAMYLCYCLOTRANSFERASE"/>
    <property type="match status" value="1"/>
</dbReference>
<feature type="transmembrane region" description="Helical" evidence="5">
    <location>
        <begin position="221"/>
        <end position="241"/>
    </location>
</feature>
<keyword evidence="2" id="KW-0456">Lyase</keyword>
<evidence type="ECO:0000256" key="1">
    <source>
        <dbReference type="ARBA" id="ARBA00012346"/>
    </source>
</evidence>
<protein>
    <recommendedName>
        <fullName evidence="1">gamma-glutamylcyclotransferase</fullName>
        <ecNumber evidence="1">4.3.2.9</ecNumber>
    </recommendedName>
</protein>
<proteinExistence type="predicted"/>
<dbReference type="PANTHER" id="PTHR12935:SF0">
    <property type="entry name" value="GAMMA-GLUTAMYLCYCLOTRANSFERASE"/>
    <property type="match status" value="1"/>
</dbReference>
<dbReference type="AlphaFoldDB" id="A0A9P3HK17"/>
<feature type="active site" description="Proton acceptor" evidence="3">
    <location>
        <position position="128"/>
    </location>
</feature>
<keyword evidence="5" id="KW-0472">Membrane</keyword>
<sequence length="337" mass="38266">MTIPPSFSTPAPGTIWHLSYGSNMCPSVLSGRRKIKPIESRPVIVPGYWLSFDIGGLPFVEPCYASILKMDPARMHQRIYAQFVHDRTKFGQEFVWDETHPEKSYPPVLQGVVHRISEYDWQKIIQSEGGWGHDVPTGYDQIDVDCRVYEPHSSAASTAGEHISAKVLIARPLSIKTQCQPSARYKNLLTSGAAHHGLDPAYQRYLSSIVPYECAGSRSRLARSVFMVFNLPMILAFYILVRRNVGKPIEKHTQPPYWLAWYFDRSFRFSNVAHDYVIAPLFGSGRCSSLEQQALTRKRIQESLAQNNVLPEKEQRAQEEEPKVVKFVEKVVESTAP</sequence>
<evidence type="ECO:0000256" key="5">
    <source>
        <dbReference type="SAM" id="Phobius"/>
    </source>
</evidence>
<dbReference type="InterPro" id="IPR017939">
    <property type="entry name" value="G-Glutamylcylcotransferase"/>
</dbReference>
<evidence type="ECO:0000256" key="2">
    <source>
        <dbReference type="ARBA" id="ARBA00023239"/>
    </source>
</evidence>
<evidence type="ECO:0000256" key="3">
    <source>
        <dbReference type="PIRSR" id="PIRSR617939-1"/>
    </source>
</evidence>
<reference evidence="6" key="1">
    <citation type="submission" date="2021-11" db="EMBL/GenBank/DDBJ databases">
        <authorList>
            <person name="Herlambang A."/>
            <person name="Guo Y."/>
            <person name="Takashima Y."/>
            <person name="Nishizawa T."/>
        </authorList>
    </citation>
    <scope>NUCLEOTIDE SEQUENCE</scope>
    <source>
        <strain evidence="6">E1425</strain>
    </source>
</reference>
<name>A0A9P3HK17_9FUNG</name>
<feature type="binding site" evidence="4">
    <location>
        <position position="185"/>
    </location>
    <ligand>
        <name>substrate</name>
    </ligand>
</feature>
<dbReference type="Proteomes" id="UP000827284">
    <property type="component" value="Unassembled WGS sequence"/>
</dbReference>
<dbReference type="EMBL" id="BQFW01000014">
    <property type="protein sequence ID" value="GJJ77687.1"/>
    <property type="molecule type" value="Genomic_DNA"/>
</dbReference>
<gene>
    <name evidence="6" type="ORF">EMPS_10046</name>
</gene>
<keyword evidence="7" id="KW-1185">Reference proteome</keyword>
<dbReference type="GO" id="GO:0003839">
    <property type="term" value="F:gamma-glutamylcyclotransferase activity"/>
    <property type="evidence" value="ECO:0007669"/>
    <property type="project" value="UniProtKB-EC"/>
</dbReference>
<evidence type="ECO:0000313" key="7">
    <source>
        <dbReference type="Proteomes" id="UP000827284"/>
    </source>
</evidence>